<accession>A0A2K8UDR3</accession>
<gene>
    <name evidence="2" type="ORF">THSYN_21325</name>
</gene>
<feature type="region of interest" description="Disordered" evidence="1">
    <location>
        <begin position="1"/>
        <end position="21"/>
    </location>
</feature>
<evidence type="ECO:0000313" key="2">
    <source>
        <dbReference type="EMBL" id="AUB83231.1"/>
    </source>
</evidence>
<reference evidence="2 3" key="1">
    <citation type="submission" date="2017-03" db="EMBL/GenBank/DDBJ databases">
        <title>Complete genome sequence of Candidatus 'Thiodictyon syntrophicum' sp. nov. strain Cad16T, a photolithoautotroph purple sulfur bacterium isolated from an alpine meromictic lake.</title>
        <authorList>
            <person name="Luedin S.M."/>
            <person name="Pothier J.F."/>
            <person name="Danza F."/>
            <person name="Storelli N."/>
            <person name="Wittwer M."/>
            <person name="Tonolla M."/>
        </authorList>
    </citation>
    <scope>NUCLEOTIDE SEQUENCE [LARGE SCALE GENOMIC DNA]</scope>
    <source>
        <strain evidence="2 3">Cad16T</strain>
    </source>
</reference>
<protein>
    <submittedName>
        <fullName evidence="2">Uncharacterized protein</fullName>
    </submittedName>
</protein>
<name>A0A2K8UDR3_9GAMM</name>
<dbReference type="AlphaFoldDB" id="A0A2K8UDR3"/>
<dbReference type="EMBL" id="CP020370">
    <property type="protein sequence ID" value="AUB83231.1"/>
    <property type="molecule type" value="Genomic_DNA"/>
</dbReference>
<dbReference type="Proteomes" id="UP000232638">
    <property type="component" value="Chromosome"/>
</dbReference>
<dbReference type="KEGG" id="tsy:THSYN_21325"/>
<keyword evidence="3" id="KW-1185">Reference proteome</keyword>
<proteinExistence type="predicted"/>
<organism evidence="2 3">
    <name type="scientific">Candidatus Thiodictyon syntrophicum</name>
    <dbReference type="NCBI Taxonomy" id="1166950"/>
    <lineage>
        <taxon>Bacteria</taxon>
        <taxon>Pseudomonadati</taxon>
        <taxon>Pseudomonadota</taxon>
        <taxon>Gammaproteobacteria</taxon>
        <taxon>Chromatiales</taxon>
        <taxon>Chromatiaceae</taxon>
        <taxon>Thiodictyon</taxon>
    </lineage>
</organism>
<sequence length="139" mass="14982">MKTRTQTAGVAGQTGADSQADPAAEAAYDGIRASTTDVAAIAQTTGIKPENVQQVKDHTFMQAHLLDRFVRQGIAPQVRRFHASAGIAAAWERLAAGQGTAHDLQLLRHEGAEAWFMRRHGPSFDAAHTAAHARYPWKG</sequence>
<evidence type="ECO:0000256" key="1">
    <source>
        <dbReference type="SAM" id="MobiDB-lite"/>
    </source>
</evidence>
<evidence type="ECO:0000313" key="3">
    <source>
        <dbReference type="Proteomes" id="UP000232638"/>
    </source>
</evidence>